<keyword evidence="3" id="KW-1185">Reference proteome</keyword>
<dbReference type="Proteomes" id="UP000078046">
    <property type="component" value="Unassembled WGS sequence"/>
</dbReference>
<feature type="region of interest" description="Disordered" evidence="1">
    <location>
        <begin position="217"/>
        <end position="244"/>
    </location>
</feature>
<dbReference type="AlphaFoldDB" id="A0A177AV42"/>
<name>A0A177AV42_9BILA</name>
<comment type="caution">
    <text evidence="2">The sequence shown here is derived from an EMBL/GenBank/DDBJ whole genome shotgun (WGS) entry which is preliminary data.</text>
</comment>
<dbReference type="EMBL" id="LWCA01001456">
    <property type="protein sequence ID" value="OAF65084.1"/>
    <property type="molecule type" value="Genomic_DNA"/>
</dbReference>
<proteinExistence type="predicted"/>
<dbReference type="OrthoDB" id="10009078at2759"/>
<evidence type="ECO:0000313" key="2">
    <source>
        <dbReference type="EMBL" id="OAF65084.1"/>
    </source>
</evidence>
<gene>
    <name evidence="2" type="ORF">A3Q56_07206</name>
</gene>
<organism evidence="2 3">
    <name type="scientific">Intoshia linei</name>
    <dbReference type="NCBI Taxonomy" id="1819745"/>
    <lineage>
        <taxon>Eukaryota</taxon>
        <taxon>Metazoa</taxon>
        <taxon>Spiralia</taxon>
        <taxon>Lophotrochozoa</taxon>
        <taxon>Mesozoa</taxon>
        <taxon>Orthonectida</taxon>
        <taxon>Rhopaluridae</taxon>
        <taxon>Intoshia</taxon>
    </lineage>
</organism>
<accession>A0A177AV42</accession>
<reference evidence="2 3" key="1">
    <citation type="submission" date="2016-04" db="EMBL/GenBank/DDBJ databases">
        <title>The genome of Intoshia linei affirms orthonectids as highly simplified spiralians.</title>
        <authorList>
            <person name="Mikhailov K.V."/>
            <person name="Slusarev G.S."/>
            <person name="Nikitin M.A."/>
            <person name="Logacheva M.D."/>
            <person name="Penin A."/>
            <person name="Aleoshin V."/>
            <person name="Panchin Y.V."/>
        </authorList>
    </citation>
    <scope>NUCLEOTIDE SEQUENCE [LARGE SCALE GENOMIC DNA]</scope>
    <source>
        <strain evidence="2">Intl2013</strain>
        <tissue evidence="2">Whole animal</tissue>
    </source>
</reference>
<feature type="compositionally biased region" description="Basic and acidic residues" evidence="1">
    <location>
        <begin position="217"/>
        <end position="229"/>
    </location>
</feature>
<feature type="compositionally biased region" description="Polar residues" evidence="1">
    <location>
        <begin position="569"/>
        <end position="580"/>
    </location>
</feature>
<evidence type="ECO:0000256" key="1">
    <source>
        <dbReference type="SAM" id="MobiDB-lite"/>
    </source>
</evidence>
<feature type="region of interest" description="Disordered" evidence="1">
    <location>
        <begin position="542"/>
        <end position="580"/>
    </location>
</feature>
<protein>
    <submittedName>
        <fullName evidence="2">Enolase-like protein ENO4</fullName>
    </submittedName>
</protein>
<evidence type="ECO:0000313" key="3">
    <source>
        <dbReference type="Proteomes" id="UP000078046"/>
    </source>
</evidence>
<sequence length="580" mass="68068">MQNIDLAGYKPIFSFSYYEKYCWPNYFNVLSNITCDDIKRPYQKILSKSNSYENNNDIVKKRIQAINYFKNSKNLLENINYCLNALVKSRPIDMYGFMGNYFSSYSTEPTIHNIETKQGFITIEKKALQIDIILNYKNKIFSMGPRYIICENFGESQSIEKNNNSIEKCIEYFNITNYFVKIIGKSLYSYNDIQNHIEILYKTVVENHFKMLESISETDKDETTDKPDKGNSSASHKTRKKTKQIEDEIQRLEIYPESFEKIPGTEILSVSIEMLYLSCKMLKKKFYHHLIEIYPRNDNFYETKLCILVCQSQNKIVGKIKCIKSMFLYMDYFDKNQMISCYQKIFKNIQEFYIGKNLNANAILTTLPIQFDKIEIILDIISDNLKSLEMENKIKVAINCGAYNFYDSDNTSWNNLYEKSKELSNSINIFESNNIKYGKKWILNNYSKITENCSMDGFIIDISPPLNFRDLHALKNKLNEKTSLSIMLRENDYYPEYDIDVSYMLNCKFVMIGSLNDYYQMKKLERYSEILNLHSSSDMTEKLECNDTTEDSTTGIPTDHNVNKDENNPLDSENLISEAI</sequence>